<feature type="transmembrane region" description="Helical" evidence="9">
    <location>
        <begin position="52"/>
        <end position="75"/>
    </location>
</feature>
<keyword evidence="8 9" id="KW-0472">Membrane</keyword>
<dbReference type="InterPro" id="IPR035906">
    <property type="entry name" value="MetI-like_sf"/>
</dbReference>
<evidence type="ECO:0000256" key="6">
    <source>
        <dbReference type="ARBA" id="ARBA00022692"/>
    </source>
</evidence>
<dbReference type="PANTHER" id="PTHR32243:SF50">
    <property type="entry name" value="MALTOSE_MALTODEXTRIN TRANSPORT SYSTEM PERMEASE PROTEIN MALG"/>
    <property type="match status" value="1"/>
</dbReference>
<dbReference type="RefSeq" id="WP_132379299.1">
    <property type="nucleotide sequence ID" value="NZ_SLZZ01000004.1"/>
</dbReference>
<evidence type="ECO:0000256" key="3">
    <source>
        <dbReference type="ARBA" id="ARBA00022448"/>
    </source>
</evidence>
<evidence type="ECO:0000259" key="10">
    <source>
        <dbReference type="PROSITE" id="PS50928"/>
    </source>
</evidence>
<dbReference type="InterPro" id="IPR050901">
    <property type="entry name" value="BP-dep_ABC_trans_perm"/>
</dbReference>
<name>A0A4R3KD44_9FIRM</name>
<dbReference type="Proteomes" id="UP000295726">
    <property type="component" value="Unassembled WGS sequence"/>
</dbReference>
<organism evidence="11 12">
    <name type="scientific">Muricomes intestini</name>
    <dbReference type="NCBI Taxonomy" id="1796634"/>
    <lineage>
        <taxon>Bacteria</taxon>
        <taxon>Bacillati</taxon>
        <taxon>Bacillota</taxon>
        <taxon>Clostridia</taxon>
        <taxon>Lachnospirales</taxon>
        <taxon>Lachnospiraceae</taxon>
        <taxon>Muricomes</taxon>
    </lineage>
</organism>
<keyword evidence="12" id="KW-1185">Reference proteome</keyword>
<comment type="similarity">
    <text evidence="2">Belongs to the binding-protein-dependent transport system permease family. MalFG subfamily.</text>
</comment>
<feature type="transmembrane region" description="Helical" evidence="9">
    <location>
        <begin position="120"/>
        <end position="139"/>
    </location>
</feature>
<evidence type="ECO:0000313" key="11">
    <source>
        <dbReference type="EMBL" id="TCS81166.1"/>
    </source>
</evidence>
<feature type="transmembrane region" description="Helical" evidence="9">
    <location>
        <begin position="87"/>
        <end position="108"/>
    </location>
</feature>
<dbReference type="CDD" id="cd06261">
    <property type="entry name" value="TM_PBP2"/>
    <property type="match status" value="1"/>
</dbReference>
<dbReference type="InterPro" id="IPR000515">
    <property type="entry name" value="MetI-like"/>
</dbReference>
<keyword evidence="6 9" id="KW-0812">Transmembrane</keyword>
<feature type="transmembrane region" description="Helical" evidence="9">
    <location>
        <begin position="168"/>
        <end position="189"/>
    </location>
</feature>
<dbReference type="GO" id="GO:0005886">
    <property type="term" value="C:plasma membrane"/>
    <property type="evidence" value="ECO:0007669"/>
    <property type="project" value="UniProtKB-SubCell"/>
</dbReference>
<accession>A0A4R3KD44</accession>
<dbReference type="GO" id="GO:0055085">
    <property type="term" value="P:transmembrane transport"/>
    <property type="evidence" value="ECO:0007669"/>
    <property type="project" value="InterPro"/>
</dbReference>
<comment type="caution">
    <text evidence="11">The sequence shown here is derived from an EMBL/GenBank/DDBJ whole genome shotgun (WGS) entry which is preliminary data.</text>
</comment>
<feature type="transmembrane region" description="Helical" evidence="9">
    <location>
        <begin position="12"/>
        <end position="31"/>
    </location>
</feature>
<keyword evidence="3 9" id="KW-0813">Transport</keyword>
<comment type="subcellular location">
    <subcellularLocation>
        <location evidence="1 9">Cell membrane</location>
        <topology evidence="1 9">Multi-pass membrane protein</topology>
    </subcellularLocation>
</comment>
<dbReference type="SUPFAM" id="SSF161098">
    <property type="entry name" value="MetI-like"/>
    <property type="match status" value="1"/>
</dbReference>
<protein>
    <submittedName>
        <fullName evidence="11">Carbohydrate ABC transporter membrane protein 2 (CUT1 family)</fullName>
    </submittedName>
</protein>
<proteinExistence type="inferred from homology"/>
<evidence type="ECO:0000313" key="12">
    <source>
        <dbReference type="Proteomes" id="UP000295726"/>
    </source>
</evidence>
<reference evidence="11 12" key="1">
    <citation type="submission" date="2019-03" db="EMBL/GenBank/DDBJ databases">
        <title>Genomic Encyclopedia of Type Strains, Phase IV (KMG-IV): sequencing the most valuable type-strain genomes for metagenomic binning, comparative biology and taxonomic classification.</title>
        <authorList>
            <person name="Goeker M."/>
        </authorList>
    </citation>
    <scope>NUCLEOTIDE SEQUENCE [LARGE SCALE GENOMIC DNA]</scope>
    <source>
        <strain evidence="11 12">DSM 29489</strain>
    </source>
</reference>
<feature type="transmembrane region" description="Helical" evidence="9">
    <location>
        <begin position="222"/>
        <end position="243"/>
    </location>
</feature>
<dbReference type="AlphaFoldDB" id="A0A4R3KD44"/>
<dbReference type="Pfam" id="PF00528">
    <property type="entry name" value="BPD_transp_1"/>
    <property type="match status" value="1"/>
</dbReference>
<evidence type="ECO:0000256" key="5">
    <source>
        <dbReference type="ARBA" id="ARBA00022597"/>
    </source>
</evidence>
<sequence length="258" mass="28705">MGKSKKLRSVLMAIPTLCFAFPLCFLFVTSLEKKGFANYLFVLTEIRVERNIMNSLIVAVITVLIVLAITLPASFAFSKMKFPGQNILFLIVLMAMMIPGISIAVPMVKIIRSLNLVNNYFSLILPYVAINSPIALILGKNFMDGLSAELMEAAKIDGCTTWTSFLHIYLPLAVPVSSIISVFTFLNCWNEFVYAKLFMQKEAMQMVSTIPIKFQADMYTNIPALFAGLVIVQLPVLILYLMFQNTFREGLTAGAVKG</sequence>
<evidence type="ECO:0000256" key="4">
    <source>
        <dbReference type="ARBA" id="ARBA00022475"/>
    </source>
</evidence>
<dbReference type="Gene3D" id="1.10.3720.10">
    <property type="entry name" value="MetI-like"/>
    <property type="match status" value="1"/>
</dbReference>
<dbReference type="OrthoDB" id="9771544at2"/>
<keyword evidence="5" id="KW-0762">Sugar transport</keyword>
<keyword evidence="7 9" id="KW-1133">Transmembrane helix</keyword>
<evidence type="ECO:0000256" key="8">
    <source>
        <dbReference type="ARBA" id="ARBA00023136"/>
    </source>
</evidence>
<dbReference type="PANTHER" id="PTHR32243">
    <property type="entry name" value="MALTOSE TRANSPORT SYSTEM PERMEASE-RELATED"/>
    <property type="match status" value="1"/>
</dbReference>
<dbReference type="EMBL" id="SLZZ01000004">
    <property type="protein sequence ID" value="TCS81166.1"/>
    <property type="molecule type" value="Genomic_DNA"/>
</dbReference>
<evidence type="ECO:0000256" key="7">
    <source>
        <dbReference type="ARBA" id="ARBA00022989"/>
    </source>
</evidence>
<keyword evidence="4" id="KW-1003">Cell membrane</keyword>
<evidence type="ECO:0000256" key="1">
    <source>
        <dbReference type="ARBA" id="ARBA00004651"/>
    </source>
</evidence>
<evidence type="ECO:0000256" key="2">
    <source>
        <dbReference type="ARBA" id="ARBA00009047"/>
    </source>
</evidence>
<gene>
    <name evidence="11" type="ORF">EDD59_10495</name>
</gene>
<feature type="domain" description="ABC transmembrane type-1" evidence="10">
    <location>
        <begin position="52"/>
        <end position="243"/>
    </location>
</feature>
<evidence type="ECO:0000256" key="9">
    <source>
        <dbReference type="RuleBase" id="RU363032"/>
    </source>
</evidence>
<dbReference type="PROSITE" id="PS50928">
    <property type="entry name" value="ABC_TM1"/>
    <property type="match status" value="1"/>
</dbReference>